<feature type="transmembrane region" description="Helical" evidence="6">
    <location>
        <begin position="359"/>
        <end position="378"/>
    </location>
</feature>
<keyword evidence="3 6" id="KW-0812">Transmembrane</keyword>
<feature type="transmembrane region" description="Helical" evidence="6">
    <location>
        <begin position="214"/>
        <end position="234"/>
    </location>
</feature>
<dbReference type="PANTHER" id="PTHR30250">
    <property type="entry name" value="PST FAMILY PREDICTED COLANIC ACID TRANSPORTER"/>
    <property type="match status" value="1"/>
</dbReference>
<gene>
    <name evidence="7" type="ORF">CN307_10300</name>
</gene>
<feature type="transmembrane region" description="Helical" evidence="6">
    <location>
        <begin position="384"/>
        <end position="405"/>
    </location>
</feature>
<feature type="transmembrane region" description="Helical" evidence="6">
    <location>
        <begin position="443"/>
        <end position="464"/>
    </location>
</feature>
<reference evidence="7 8" key="1">
    <citation type="submission" date="2017-09" db="EMBL/GenBank/DDBJ databases">
        <title>Large-scale bioinformatics analysis of Bacillus genomes uncovers conserved roles of natural products in bacterial physiology.</title>
        <authorList>
            <consortium name="Agbiome Team Llc"/>
            <person name="Bleich R.M."/>
            <person name="Grubbs K.J."/>
            <person name="Santa Maria K.C."/>
            <person name="Allen S.E."/>
            <person name="Farag S."/>
            <person name="Shank E.A."/>
            <person name="Bowers A."/>
        </authorList>
    </citation>
    <scope>NUCLEOTIDE SEQUENCE [LARGE SCALE GENOMIC DNA]</scope>
    <source>
        <strain evidence="7 8">AFS022681</strain>
    </source>
</reference>
<keyword evidence="2" id="KW-1003">Cell membrane</keyword>
<feature type="transmembrane region" description="Helical" evidence="6">
    <location>
        <begin position="119"/>
        <end position="138"/>
    </location>
</feature>
<feature type="transmembrane region" description="Helical" evidence="6">
    <location>
        <begin position="327"/>
        <end position="347"/>
    </location>
</feature>
<feature type="transmembrane region" description="Helical" evidence="6">
    <location>
        <begin position="54"/>
        <end position="72"/>
    </location>
</feature>
<evidence type="ECO:0000256" key="3">
    <source>
        <dbReference type="ARBA" id="ARBA00022692"/>
    </source>
</evidence>
<comment type="caution">
    <text evidence="7">The sequence shown here is derived from an EMBL/GenBank/DDBJ whole genome shotgun (WGS) entry which is preliminary data.</text>
</comment>
<dbReference type="PANTHER" id="PTHR30250:SF11">
    <property type="entry name" value="O-ANTIGEN TRANSPORTER-RELATED"/>
    <property type="match status" value="1"/>
</dbReference>
<organism evidence="7 8">
    <name type="scientific">Bacillus cereus</name>
    <dbReference type="NCBI Taxonomy" id="1396"/>
    <lineage>
        <taxon>Bacteria</taxon>
        <taxon>Bacillati</taxon>
        <taxon>Bacillota</taxon>
        <taxon>Bacilli</taxon>
        <taxon>Bacillales</taxon>
        <taxon>Bacillaceae</taxon>
        <taxon>Bacillus</taxon>
        <taxon>Bacillus cereus group</taxon>
    </lineage>
</organism>
<evidence type="ECO:0000256" key="2">
    <source>
        <dbReference type="ARBA" id="ARBA00022475"/>
    </source>
</evidence>
<dbReference type="Proteomes" id="UP000220032">
    <property type="component" value="Unassembled WGS sequence"/>
</dbReference>
<name>A0A2A9A2N7_BACCE</name>
<evidence type="ECO:0000256" key="5">
    <source>
        <dbReference type="ARBA" id="ARBA00023136"/>
    </source>
</evidence>
<evidence type="ECO:0000313" key="8">
    <source>
        <dbReference type="Proteomes" id="UP000220032"/>
    </source>
</evidence>
<comment type="subcellular location">
    <subcellularLocation>
        <location evidence="1">Cell membrane</location>
        <topology evidence="1">Multi-pass membrane protein</topology>
    </subcellularLocation>
</comment>
<feature type="transmembrane region" description="Helical" evidence="6">
    <location>
        <begin position="254"/>
        <end position="276"/>
    </location>
</feature>
<evidence type="ECO:0000256" key="6">
    <source>
        <dbReference type="SAM" id="Phobius"/>
    </source>
</evidence>
<dbReference type="GO" id="GO:0005886">
    <property type="term" value="C:plasma membrane"/>
    <property type="evidence" value="ECO:0007669"/>
    <property type="project" value="UniProtKB-SubCell"/>
</dbReference>
<accession>A0A2A9A2N7</accession>
<feature type="transmembrane region" description="Helical" evidence="6">
    <location>
        <begin position="176"/>
        <end position="202"/>
    </location>
</feature>
<keyword evidence="5 6" id="KW-0472">Membrane</keyword>
<proteinExistence type="predicted"/>
<keyword evidence="4 6" id="KW-1133">Transmembrane helix</keyword>
<feature type="transmembrane region" description="Helical" evidence="6">
    <location>
        <begin position="150"/>
        <end position="170"/>
    </location>
</feature>
<sequence>MSLNSNKLTSSGTVYFMFSILTQLINMLLIPLYTSNLSQNDYGKYELLNTIQQLLGLAITIGVYSGLKRFFYDVENKKTLKNTALNFSVLWGIFVFLVVYFISPLISEYVFSGDNEVTLYIRIIIITSLLTCLIAIYTSYYEMEFKAFRVAIVQLSILGLTFLLATYFILILGNGIIGILKATLISNLLVFIVLFILDFKNYKIAIHIPYLKNILYYGGGLLLGQISAWILNLIDRFFIKELINYSAVAVYSISSKIGMLINPVFITPFAQVFTAYKFKVYKEEGGQQKIQNMFRIYNIIGCFCIFGLAIFGKIMISILATNEYLEAYKIIPLIAVSHFIWGIGQFYSLGLHVANKMMLNSLIVVISAFINIVLNILLIPHLGINGAALATIVSYIVANTLYYYFSEKYYSLGLGLLYPYKYCIVFVLLYGVYWLLISPISNLYIEFVCNIILCVLYVLLLIAFKFTNIQEIKGFLLSIVKRK</sequence>
<evidence type="ECO:0000256" key="4">
    <source>
        <dbReference type="ARBA" id="ARBA00022989"/>
    </source>
</evidence>
<dbReference type="InterPro" id="IPR050833">
    <property type="entry name" value="Poly_Biosynth_Transport"/>
</dbReference>
<dbReference type="EMBL" id="NTRR01000014">
    <property type="protein sequence ID" value="PFE16666.1"/>
    <property type="molecule type" value="Genomic_DNA"/>
</dbReference>
<feature type="transmembrane region" description="Helical" evidence="6">
    <location>
        <begin position="296"/>
        <end position="321"/>
    </location>
</feature>
<feature type="transmembrane region" description="Helical" evidence="6">
    <location>
        <begin position="417"/>
        <end position="437"/>
    </location>
</feature>
<dbReference type="RefSeq" id="WP_098342334.1">
    <property type="nucleotide sequence ID" value="NZ_NTRR01000014.1"/>
</dbReference>
<dbReference type="Pfam" id="PF13440">
    <property type="entry name" value="Polysacc_synt_3"/>
    <property type="match status" value="1"/>
</dbReference>
<protein>
    <submittedName>
        <fullName evidence="7">Uncharacterized protein</fullName>
    </submittedName>
</protein>
<feature type="transmembrane region" description="Helical" evidence="6">
    <location>
        <begin position="84"/>
        <end position="107"/>
    </location>
</feature>
<evidence type="ECO:0000256" key="1">
    <source>
        <dbReference type="ARBA" id="ARBA00004651"/>
    </source>
</evidence>
<dbReference type="AlphaFoldDB" id="A0A2A9A2N7"/>
<feature type="transmembrane region" description="Helical" evidence="6">
    <location>
        <begin position="12"/>
        <end position="34"/>
    </location>
</feature>
<evidence type="ECO:0000313" key="7">
    <source>
        <dbReference type="EMBL" id="PFE16666.1"/>
    </source>
</evidence>